<feature type="disulfide bond" evidence="7">
    <location>
        <begin position="29"/>
        <end position="154"/>
    </location>
</feature>
<dbReference type="CDD" id="cd06583">
    <property type="entry name" value="PGRP"/>
    <property type="match status" value="1"/>
</dbReference>
<dbReference type="InterPro" id="IPR006619">
    <property type="entry name" value="PGRP_domain_met/bac"/>
</dbReference>
<keyword evidence="2 6" id="KW-0399">Innate immunity</keyword>
<dbReference type="OrthoDB" id="10001926at2759"/>
<evidence type="ECO:0000259" key="10">
    <source>
        <dbReference type="SMART" id="SM00701"/>
    </source>
</evidence>
<feature type="domain" description="Peptidoglycan recognition protein family" evidence="10">
    <location>
        <begin position="32"/>
        <end position="174"/>
    </location>
</feature>
<dbReference type="InterPro" id="IPR036505">
    <property type="entry name" value="Amidase/PGRP_sf"/>
</dbReference>
<dbReference type="PIRSF" id="PIRSF037945">
    <property type="entry name" value="PGRPs"/>
    <property type="match status" value="1"/>
</dbReference>
<evidence type="ECO:0000256" key="8">
    <source>
        <dbReference type="SAM" id="SignalP"/>
    </source>
</evidence>
<organism evidence="11">
    <name type="scientific">Asterias rubens</name>
    <name type="common">Common European starfish</name>
    <name type="synonym">Asterias vulgaris</name>
    <dbReference type="NCBI Taxonomy" id="7604"/>
    <lineage>
        <taxon>Eukaryota</taxon>
        <taxon>Metazoa</taxon>
        <taxon>Echinodermata</taxon>
        <taxon>Eleutherozoa</taxon>
        <taxon>Asterozoa</taxon>
        <taxon>Asteroidea</taxon>
        <taxon>Forcipulatacea</taxon>
        <taxon>Forcipulatida</taxon>
        <taxon>Asteriidae</taxon>
        <taxon>Asterias</taxon>
    </lineage>
</organism>
<dbReference type="SMART" id="SM00701">
    <property type="entry name" value="PGRP"/>
    <property type="match status" value="1"/>
</dbReference>
<evidence type="ECO:0000313" key="11">
    <source>
        <dbReference type="EMBL" id="ABB04459.1"/>
    </source>
</evidence>
<dbReference type="InterPro" id="IPR015510">
    <property type="entry name" value="PGRP"/>
</dbReference>
<evidence type="ECO:0000256" key="5">
    <source>
        <dbReference type="ARBA" id="ARBA00023157"/>
    </source>
</evidence>
<evidence type="ECO:0000259" key="9">
    <source>
        <dbReference type="SMART" id="SM00644"/>
    </source>
</evidence>
<dbReference type="PANTHER" id="PTHR11022">
    <property type="entry name" value="PEPTIDOGLYCAN RECOGNITION PROTEIN"/>
    <property type="match status" value="1"/>
</dbReference>
<evidence type="ECO:0000256" key="1">
    <source>
        <dbReference type="ARBA" id="ARBA00007553"/>
    </source>
</evidence>
<comment type="similarity">
    <text evidence="1 6">Belongs to the N-acetylmuramoyl-L-alanine amidase 2 family.</text>
</comment>
<evidence type="ECO:0000256" key="7">
    <source>
        <dbReference type="PIRSR" id="PIRSR037945-1"/>
    </source>
</evidence>
<feature type="domain" description="N-acetylmuramoyl-L-alanine amidase" evidence="9">
    <location>
        <begin position="43"/>
        <end position="180"/>
    </location>
</feature>
<evidence type="ECO:0000256" key="6">
    <source>
        <dbReference type="PIRNR" id="PIRNR037945"/>
    </source>
</evidence>
<dbReference type="Pfam" id="PF01510">
    <property type="entry name" value="Amidase_2"/>
    <property type="match status" value="1"/>
</dbReference>
<dbReference type="InterPro" id="IPR002502">
    <property type="entry name" value="Amidase_domain"/>
</dbReference>
<evidence type="ECO:0000256" key="2">
    <source>
        <dbReference type="ARBA" id="ARBA00022588"/>
    </source>
</evidence>
<keyword evidence="5 7" id="KW-1015">Disulfide bond</keyword>
<accession>Q38JJ7</accession>
<evidence type="ECO:0000256" key="4">
    <source>
        <dbReference type="ARBA" id="ARBA00022859"/>
    </source>
</evidence>
<reference evidence="11" key="1">
    <citation type="journal article" date="2007" name="Dev. Comp. Immunol.">
        <title>Peptidoglycan recognition proteins with amidase activity in early deuterostomes (Echinodermata).</title>
        <authorList>
            <person name="Coteur G."/>
            <person name="Mellroth P."/>
            <person name="Lefortery C.D."/>
            <person name="Gillan D."/>
            <person name="Dubois P."/>
            <person name="Communi D."/>
            <person name="Steiner H."/>
        </authorList>
    </citation>
    <scope>NUCLEOTIDE SEQUENCE</scope>
    <source>
        <tissue evidence="11">Coelomic epithelium</tissue>
    </source>
</reference>
<name>Q38JJ7_ASTRU</name>
<dbReference type="GO" id="GO:0045087">
    <property type="term" value="P:innate immune response"/>
    <property type="evidence" value="ECO:0007669"/>
    <property type="project" value="UniProtKB-KW"/>
</dbReference>
<feature type="chain" id="PRO_5004222127" description="Peptidoglycan-recognition protein" evidence="8">
    <location>
        <begin position="25"/>
        <end position="195"/>
    </location>
</feature>
<feature type="signal peptide" evidence="8">
    <location>
        <begin position="1"/>
        <end position="24"/>
    </location>
</feature>
<dbReference type="AlphaFoldDB" id="Q38JJ7"/>
<dbReference type="GO" id="GO:0042834">
    <property type="term" value="F:peptidoglycan binding"/>
    <property type="evidence" value="ECO:0007669"/>
    <property type="project" value="InterPro"/>
</dbReference>
<dbReference type="SMART" id="SM00644">
    <property type="entry name" value="Ami_2"/>
    <property type="match status" value="1"/>
</dbReference>
<dbReference type="SUPFAM" id="SSF55846">
    <property type="entry name" value="N-acetylmuramoyl-L-alanine amidase-like"/>
    <property type="match status" value="1"/>
</dbReference>
<dbReference type="Gene3D" id="3.40.80.10">
    <property type="entry name" value="Peptidoglycan recognition protein-like"/>
    <property type="match status" value="1"/>
</dbReference>
<dbReference type="EMBL" id="DQ222477">
    <property type="protein sequence ID" value="ABB04459.1"/>
    <property type="molecule type" value="mRNA"/>
</dbReference>
<dbReference type="GO" id="GO:0008745">
    <property type="term" value="F:N-acetylmuramoyl-L-alanine amidase activity"/>
    <property type="evidence" value="ECO:0007669"/>
    <property type="project" value="InterPro"/>
</dbReference>
<feature type="disulfide bond" evidence="7">
    <location>
        <begin position="68"/>
        <end position="74"/>
    </location>
</feature>
<dbReference type="PANTHER" id="PTHR11022:SF41">
    <property type="entry name" value="PEPTIDOGLYCAN-RECOGNITION PROTEIN LC-RELATED"/>
    <property type="match status" value="1"/>
</dbReference>
<dbReference type="GO" id="GO:0009253">
    <property type="term" value="P:peptidoglycan catabolic process"/>
    <property type="evidence" value="ECO:0007669"/>
    <property type="project" value="InterPro"/>
</dbReference>
<evidence type="ECO:0000256" key="3">
    <source>
        <dbReference type="ARBA" id="ARBA00022729"/>
    </source>
</evidence>
<dbReference type="InterPro" id="IPR017331">
    <property type="entry name" value="Peptidoglycan_recognition"/>
</dbReference>
<dbReference type="FunFam" id="3.40.80.10:FF:000001">
    <property type="entry name" value="Peptidoglycan recognition protein 1"/>
    <property type="match status" value="1"/>
</dbReference>
<keyword evidence="4 6" id="KW-0391">Immunity</keyword>
<keyword evidence="3 8" id="KW-0732">Signal</keyword>
<protein>
    <recommendedName>
        <fullName evidence="6">Peptidoglycan-recognition protein</fullName>
    </recommendedName>
</protein>
<dbReference type="GO" id="GO:0008270">
    <property type="term" value="F:zinc ion binding"/>
    <property type="evidence" value="ECO:0007669"/>
    <property type="project" value="InterPro"/>
</dbReference>
<proteinExistence type="evidence at transcript level"/>
<sequence length="195" mass="21339">MLKMDVIRLIVFVCCMMLLQTGRANSSGCSDVNFVQRSTWGASSPRSTTSLARNLDYYIIHHTDGGSCSTQSACSRRVRGIQNHHKNTRDWDDIGYNFLIGGDNRVYVGRGWNNQGAHASSYNSRSIGISMIGNYVSVQPSSGMMTALENLRQCGVDLGKVKSGYHACGHSDFSSTLCPGSALRSLVNGWGRCDR</sequence>